<sequence length="721" mass="80994">MTTVIEHNITTPAWELSDKMVCDTLPTSDMPSVKSSKSRSGCAFCKKKRMKCDETKPECRNCLNRDRVCPGYEKELKWKAKCQTNVRTFTTVSGKKRTGLRTSSSEKTKHNSSTVNESHVRSNQAEPLSQPICGRAQTITENMMTTDTAREPVNWMLGSVDLDGLSIDELFAMSQSVSMSDLAPSPLDFTLQANSDISLFCDNLQTPSAQAIGLLQSPTLENLAETTTAPDICASAIVARSQGRRRNNRELLAQFYASTPKMTCPLIHYTTRLVEYYFSTTCGIYSCFDSSLNPFRYTVSQQWSHSASTYYAIQSMAAAHLANELPSMRKEGLVLHRKASKHLEQELQTRFNQGSGDDQPLLSLLLLGLSACWQQAGNLGLLYLRTARSFMLADLKKRGQTASSVAKRPILHLFEEAMIYWEMVTSFVAGDNDIDLQAQHYPEVHNTQASADELIPDVDEEYVTPTTSELVPHPWTGVSPESQMLLGQVGRLVRQVRTQVSHQQDQKRYFSLALELEENLLGLQLPQITSMSDYGDGLTHNVEFITLAELTRYAGLLELYRVFPDLLQQRLPYGDPSLTNSTNSNNNIFTSDSEKQSWLTSLAIHIFTRLETIPEHSNVHFHQLLLIVIAAAELRFSSPGAVAATLQSSEQDAQIYRARKFVRVRLHQLAAQLPAQPVYVIIELVTEVWRRLDASSSDEKKIDDVFWMDVMIEKGWETIMG</sequence>
<dbReference type="EMBL" id="JAPDRQ010000021">
    <property type="protein sequence ID" value="KAJ9661675.1"/>
    <property type="molecule type" value="Genomic_DNA"/>
</dbReference>
<accession>A0ACC3AFZ9</accession>
<name>A0ACC3AFZ9_9EURO</name>
<dbReference type="Proteomes" id="UP001172386">
    <property type="component" value="Unassembled WGS sequence"/>
</dbReference>
<proteinExistence type="predicted"/>
<protein>
    <submittedName>
        <fullName evidence="1">Uncharacterized protein</fullName>
    </submittedName>
</protein>
<keyword evidence="2" id="KW-1185">Reference proteome</keyword>
<evidence type="ECO:0000313" key="1">
    <source>
        <dbReference type="EMBL" id="KAJ9661675.1"/>
    </source>
</evidence>
<gene>
    <name evidence="1" type="ORF">H2198_001851</name>
</gene>
<comment type="caution">
    <text evidence="1">The sequence shown here is derived from an EMBL/GenBank/DDBJ whole genome shotgun (WGS) entry which is preliminary data.</text>
</comment>
<reference evidence="1" key="1">
    <citation type="submission" date="2022-10" db="EMBL/GenBank/DDBJ databases">
        <title>Culturing micro-colonial fungi from biological soil crusts in the Mojave desert and describing Neophaeococcomyces mojavensis, and introducing the new genera and species Taxawa tesnikishii.</title>
        <authorList>
            <person name="Kurbessoian T."/>
            <person name="Stajich J.E."/>
        </authorList>
    </citation>
    <scope>NUCLEOTIDE SEQUENCE</scope>
    <source>
        <strain evidence="1">JES_112</strain>
    </source>
</reference>
<organism evidence="1 2">
    <name type="scientific">Neophaeococcomyces mojaviensis</name>
    <dbReference type="NCBI Taxonomy" id="3383035"/>
    <lineage>
        <taxon>Eukaryota</taxon>
        <taxon>Fungi</taxon>
        <taxon>Dikarya</taxon>
        <taxon>Ascomycota</taxon>
        <taxon>Pezizomycotina</taxon>
        <taxon>Eurotiomycetes</taxon>
        <taxon>Chaetothyriomycetidae</taxon>
        <taxon>Chaetothyriales</taxon>
        <taxon>Chaetothyriales incertae sedis</taxon>
        <taxon>Neophaeococcomyces</taxon>
    </lineage>
</organism>
<evidence type="ECO:0000313" key="2">
    <source>
        <dbReference type="Proteomes" id="UP001172386"/>
    </source>
</evidence>